<gene>
    <name evidence="7" type="ORF">SLEP1_g48629</name>
</gene>
<protein>
    <recommendedName>
        <fullName evidence="9">NB-ARC domain-containing protein</fullName>
    </recommendedName>
</protein>
<evidence type="ECO:0000256" key="1">
    <source>
        <dbReference type="ARBA" id="ARBA00022737"/>
    </source>
</evidence>
<dbReference type="Pfam" id="PF18052">
    <property type="entry name" value="Rx_N"/>
    <property type="match status" value="1"/>
</dbReference>
<dbReference type="InterPro" id="IPR041118">
    <property type="entry name" value="Rx_N"/>
</dbReference>
<dbReference type="Gene3D" id="1.10.8.430">
    <property type="entry name" value="Helical domain of apoptotic protease-activating factors"/>
    <property type="match status" value="1"/>
</dbReference>
<feature type="domain" description="Disease resistance N-terminal" evidence="6">
    <location>
        <begin position="18"/>
        <end position="87"/>
    </location>
</feature>
<accession>A0AAV5LU93</accession>
<name>A0AAV5LU93_9ROSI</name>
<dbReference type="Pfam" id="PF00931">
    <property type="entry name" value="NB-ARC"/>
    <property type="match status" value="1"/>
</dbReference>
<keyword evidence="3" id="KW-0611">Plant defense</keyword>
<dbReference type="AlphaFoldDB" id="A0AAV5LU93"/>
<comment type="caution">
    <text evidence="7">The sequence shown here is derived from an EMBL/GenBank/DDBJ whole genome shotgun (WGS) entry which is preliminary data.</text>
</comment>
<dbReference type="Gene3D" id="3.40.50.300">
    <property type="entry name" value="P-loop containing nucleotide triphosphate hydrolases"/>
    <property type="match status" value="1"/>
</dbReference>
<dbReference type="Gene3D" id="1.20.5.4130">
    <property type="match status" value="1"/>
</dbReference>
<dbReference type="Proteomes" id="UP001054252">
    <property type="component" value="Unassembled WGS sequence"/>
</dbReference>
<dbReference type="InterPro" id="IPR042197">
    <property type="entry name" value="Apaf_helical"/>
</dbReference>
<keyword evidence="8" id="KW-1185">Reference proteome</keyword>
<dbReference type="GO" id="GO:0006952">
    <property type="term" value="P:defense response"/>
    <property type="evidence" value="ECO:0007669"/>
    <property type="project" value="UniProtKB-KW"/>
</dbReference>
<keyword evidence="2" id="KW-0547">Nucleotide-binding</keyword>
<evidence type="ECO:0000313" key="8">
    <source>
        <dbReference type="Proteomes" id="UP001054252"/>
    </source>
</evidence>
<evidence type="ECO:0000256" key="2">
    <source>
        <dbReference type="ARBA" id="ARBA00022741"/>
    </source>
</evidence>
<dbReference type="GO" id="GO:0005524">
    <property type="term" value="F:ATP binding"/>
    <property type="evidence" value="ECO:0007669"/>
    <property type="project" value="UniProtKB-KW"/>
</dbReference>
<feature type="domain" description="NB-ARC" evidence="5">
    <location>
        <begin position="172"/>
        <end position="354"/>
    </location>
</feature>
<dbReference type="InterPro" id="IPR027417">
    <property type="entry name" value="P-loop_NTPase"/>
</dbReference>
<dbReference type="PANTHER" id="PTHR36766">
    <property type="entry name" value="PLANT BROAD-SPECTRUM MILDEW RESISTANCE PROTEIN RPW8"/>
    <property type="match status" value="1"/>
</dbReference>
<reference evidence="7 8" key="1">
    <citation type="journal article" date="2021" name="Commun. Biol.">
        <title>The genome of Shorea leprosula (Dipterocarpaceae) highlights the ecological relevance of drought in aseasonal tropical rainforests.</title>
        <authorList>
            <person name="Ng K.K.S."/>
            <person name="Kobayashi M.J."/>
            <person name="Fawcett J.A."/>
            <person name="Hatakeyama M."/>
            <person name="Paape T."/>
            <person name="Ng C.H."/>
            <person name="Ang C.C."/>
            <person name="Tnah L.H."/>
            <person name="Lee C.T."/>
            <person name="Nishiyama T."/>
            <person name="Sese J."/>
            <person name="O'Brien M.J."/>
            <person name="Copetti D."/>
            <person name="Mohd Noor M.I."/>
            <person name="Ong R.C."/>
            <person name="Putra M."/>
            <person name="Sireger I.Z."/>
            <person name="Indrioko S."/>
            <person name="Kosugi Y."/>
            <person name="Izuno A."/>
            <person name="Isagi Y."/>
            <person name="Lee S.L."/>
            <person name="Shimizu K.K."/>
        </authorList>
    </citation>
    <scope>NUCLEOTIDE SEQUENCE [LARGE SCALE GENOMIC DNA]</scope>
    <source>
        <strain evidence="7">214</strain>
    </source>
</reference>
<evidence type="ECO:0000259" key="6">
    <source>
        <dbReference type="Pfam" id="PF18052"/>
    </source>
</evidence>
<evidence type="ECO:0000259" key="5">
    <source>
        <dbReference type="Pfam" id="PF00931"/>
    </source>
</evidence>
<evidence type="ECO:0000256" key="3">
    <source>
        <dbReference type="ARBA" id="ARBA00022821"/>
    </source>
</evidence>
<evidence type="ECO:0000256" key="4">
    <source>
        <dbReference type="ARBA" id="ARBA00022840"/>
    </source>
</evidence>
<evidence type="ECO:0000313" key="7">
    <source>
        <dbReference type="EMBL" id="GKV41050.1"/>
    </source>
</evidence>
<dbReference type="SUPFAM" id="SSF52540">
    <property type="entry name" value="P-loop containing nucleoside triphosphate hydrolases"/>
    <property type="match status" value="1"/>
</dbReference>
<sequence length="469" mass="53598">MAKALVSTILQQITIIYQKALEEVRLLTGVKEDMRNLKNNLTSIRALLKDATEKQISDEPVELSLDWLKEESLNMEDTLDEWRTVILYHLADGVENVSFLQRKARVFLRCFSFHPIRYHGIARNIKEINGRLDKIVEDRFRYQLTSTTISKLSRQEESKSFIDESRLLGRDDVKNEIINHLLCETSKDEESSPIHTIFIVGIGGIGKTALAQLVYNNENVKEHSTYGVWTSVSDIFYESKVAKAIIVGLQGLEKQAILQFESVPLNALLDEICKSIKGKKYLLVLDEVWTEKDKDFEGLNATFKCGASGIRTLVTTRKSTVATIMGSSHTIQLSNLSDEICWSRIKKMALQQKDQRTCEQFKSAGLKIAEKCKGPPLVAKTLGGLLRFKTGIQGWENVLNSELWRMEMVHKDVFVPWLLSYHVLPSPVRQCFIYLAIYPKDERFYSCDLISHWKAQGYLGFDDDDYSPL</sequence>
<dbReference type="EMBL" id="BPVZ01000146">
    <property type="protein sequence ID" value="GKV41050.1"/>
    <property type="molecule type" value="Genomic_DNA"/>
</dbReference>
<dbReference type="InterPro" id="IPR002182">
    <property type="entry name" value="NB-ARC"/>
</dbReference>
<proteinExistence type="predicted"/>
<organism evidence="7 8">
    <name type="scientific">Rubroshorea leprosula</name>
    <dbReference type="NCBI Taxonomy" id="152421"/>
    <lineage>
        <taxon>Eukaryota</taxon>
        <taxon>Viridiplantae</taxon>
        <taxon>Streptophyta</taxon>
        <taxon>Embryophyta</taxon>
        <taxon>Tracheophyta</taxon>
        <taxon>Spermatophyta</taxon>
        <taxon>Magnoliopsida</taxon>
        <taxon>eudicotyledons</taxon>
        <taxon>Gunneridae</taxon>
        <taxon>Pentapetalae</taxon>
        <taxon>rosids</taxon>
        <taxon>malvids</taxon>
        <taxon>Malvales</taxon>
        <taxon>Dipterocarpaceae</taxon>
        <taxon>Rubroshorea</taxon>
    </lineage>
</organism>
<evidence type="ECO:0008006" key="9">
    <source>
        <dbReference type="Google" id="ProtNLM"/>
    </source>
</evidence>
<dbReference type="GO" id="GO:0043531">
    <property type="term" value="F:ADP binding"/>
    <property type="evidence" value="ECO:0007669"/>
    <property type="project" value="InterPro"/>
</dbReference>
<dbReference type="PANTHER" id="PTHR36766:SF45">
    <property type="entry name" value="NB-ARC DOMAIN-CONTAINING PROTEIN"/>
    <property type="match status" value="1"/>
</dbReference>
<keyword evidence="1" id="KW-0677">Repeat</keyword>
<keyword evidence="4" id="KW-0067">ATP-binding</keyword>
<dbReference type="PRINTS" id="PR00364">
    <property type="entry name" value="DISEASERSIST"/>
</dbReference>